<dbReference type="PROSITE" id="PS50011">
    <property type="entry name" value="PROTEIN_KINASE_DOM"/>
    <property type="match status" value="1"/>
</dbReference>
<dbReference type="EMBL" id="BSEV01000022">
    <property type="protein sequence ID" value="GLK13432.1"/>
    <property type="molecule type" value="Genomic_DNA"/>
</dbReference>
<comment type="caution">
    <text evidence="9">The sequence shown here is derived from an EMBL/GenBank/DDBJ whole genome shotgun (WGS) entry which is preliminary data.</text>
</comment>
<dbReference type="PANTHER" id="PTHR43289">
    <property type="entry name" value="MITOGEN-ACTIVATED PROTEIN KINASE KINASE KINASE 20-RELATED"/>
    <property type="match status" value="1"/>
</dbReference>
<dbReference type="GO" id="GO:0005524">
    <property type="term" value="F:ATP binding"/>
    <property type="evidence" value="ECO:0007669"/>
    <property type="project" value="UniProtKB-UniRule"/>
</dbReference>
<evidence type="ECO:0000256" key="6">
    <source>
        <dbReference type="SAM" id="MobiDB-lite"/>
    </source>
</evidence>
<dbReference type="Pfam" id="PF00069">
    <property type="entry name" value="Pkinase"/>
    <property type="match status" value="1"/>
</dbReference>
<keyword evidence="7" id="KW-0812">Transmembrane</keyword>
<dbReference type="InterPro" id="IPR008271">
    <property type="entry name" value="Ser/Thr_kinase_AS"/>
</dbReference>
<evidence type="ECO:0000256" key="2">
    <source>
        <dbReference type="ARBA" id="ARBA00022741"/>
    </source>
</evidence>
<proteinExistence type="predicted"/>
<feature type="binding site" evidence="5">
    <location>
        <position position="34"/>
    </location>
    <ligand>
        <name>ATP</name>
        <dbReference type="ChEBI" id="CHEBI:30616"/>
    </ligand>
</feature>
<name>A0A9W6I812_9ACTN</name>
<dbReference type="CDD" id="cd14014">
    <property type="entry name" value="STKc_PknB_like"/>
    <property type="match status" value="1"/>
</dbReference>
<dbReference type="SMART" id="SM00220">
    <property type="entry name" value="S_TKc"/>
    <property type="match status" value="1"/>
</dbReference>
<evidence type="ECO:0000256" key="7">
    <source>
        <dbReference type="SAM" id="Phobius"/>
    </source>
</evidence>
<dbReference type="InterPro" id="IPR017441">
    <property type="entry name" value="Protein_kinase_ATP_BS"/>
</dbReference>
<feature type="compositionally biased region" description="Low complexity" evidence="6">
    <location>
        <begin position="401"/>
        <end position="413"/>
    </location>
</feature>
<sequence length="598" mass="63675">MEIGPYRIVGRLGSGGMGVVYAGVDGAGQRAAVKLVHAAYAGDMEFRRRFAREITALSRVRGVCTARVLAADATAALPWMATEHVPGPTLEERVRAHGPMTGDELYGLAAGLAEAVVAIHAAGVVHRDLKPTNVLLSPRGPRVVDFGIAHTLNATTITRSGVVVGSPGWISPEEYHDEVIGPGVDVYGWGLLIVYAASGRPPFGTGRSQVLALRTLNEPVDVSDVPPPLRDLVERATAKDPADRPGAGTVLSGVLESWEGLRETVVSPRDDATVVITRLLEQTWTGPPVSAVEWPSPPRPPSKGPSMAWSWVVGAVAGTVVALLGFAGVVMWTGAGVPFLEAGAPESPIPVSSALTAVSTTASPSGPPQETVTPTPPATPSEEPSPSPDVEDTALDEETPTPEASATPSPTAPARRRVEFRGVGLTLPRGWELTGDDDFYCVTAPFLVGDHDTPNCRLGTLVVTLGGDMHAGPGNGTPYDSVDDWGFGRYTQDNDCLAHEGEFASPQDAWKYDRIQRPAPKLLLHDTVRIGGFRADHARWKISCKYKSLVSEVWYVPDAKITFYVSGMTAGHRPEYEKIIRSADFTEHLRDPELEDVG</sequence>
<dbReference type="InterPro" id="IPR000719">
    <property type="entry name" value="Prot_kinase_dom"/>
</dbReference>
<dbReference type="PROSITE" id="PS00107">
    <property type="entry name" value="PROTEIN_KINASE_ATP"/>
    <property type="match status" value="1"/>
</dbReference>
<evidence type="ECO:0000256" key="3">
    <source>
        <dbReference type="ARBA" id="ARBA00022777"/>
    </source>
</evidence>
<keyword evidence="7" id="KW-1133">Transmembrane helix</keyword>
<organism evidence="9 10">
    <name type="scientific">Streptosporangium carneum</name>
    <dbReference type="NCBI Taxonomy" id="47481"/>
    <lineage>
        <taxon>Bacteria</taxon>
        <taxon>Bacillati</taxon>
        <taxon>Actinomycetota</taxon>
        <taxon>Actinomycetes</taxon>
        <taxon>Streptosporangiales</taxon>
        <taxon>Streptosporangiaceae</taxon>
        <taxon>Streptosporangium</taxon>
    </lineage>
</organism>
<feature type="compositionally biased region" description="Acidic residues" evidence="6">
    <location>
        <begin position="389"/>
        <end position="400"/>
    </location>
</feature>
<reference evidence="9" key="2">
    <citation type="submission" date="2023-01" db="EMBL/GenBank/DDBJ databases">
        <authorList>
            <person name="Sun Q."/>
            <person name="Evtushenko L."/>
        </authorList>
    </citation>
    <scope>NUCLEOTIDE SEQUENCE</scope>
    <source>
        <strain evidence="9">VKM Ac-2007</strain>
    </source>
</reference>
<keyword evidence="2 5" id="KW-0547">Nucleotide-binding</keyword>
<keyword evidence="3" id="KW-0418">Kinase</keyword>
<keyword evidence="7" id="KW-0472">Membrane</keyword>
<evidence type="ECO:0000256" key="5">
    <source>
        <dbReference type="PROSITE-ProRule" id="PRU10141"/>
    </source>
</evidence>
<evidence type="ECO:0000313" key="10">
    <source>
        <dbReference type="Proteomes" id="UP001143474"/>
    </source>
</evidence>
<keyword evidence="4 5" id="KW-0067">ATP-binding</keyword>
<dbReference type="GO" id="GO:0004674">
    <property type="term" value="F:protein serine/threonine kinase activity"/>
    <property type="evidence" value="ECO:0007669"/>
    <property type="project" value="TreeGrafter"/>
</dbReference>
<feature type="compositionally biased region" description="Pro residues" evidence="6">
    <location>
        <begin position="374"/>
        <end position="387"/>
    </location>
</feature>
<evidence type="ECO:0000259" key="8">
    <source>
        <dbReference type="PROSITE" id="PS50011"/>
    </source>
</evidence>
<dbReference type="AlphaFoldDB" id="A0A9W6I812"/>
<keyword evidence="1" id="KW-0808">Transferase</keyword>
<feature type="region of interest" description="Disordered" evidence="6">
    <location>
        <begin position="356"/>
        <end position="417"/>
    </location>
</feature>
<dbReference type="SUPFAM" id="SSF56112">
    <property type="entry name" value="Protein kinase-like (PK-like)"/>
    <property type="match status" value="1"/>
</dbReference>
<accession>A0A9W6I812</accession>
<dbReference type="PANTHER" id="PTHR43289:SF34">
    <property type="entry name" value="SERINE_THREONINE-PROTEIN KINASE YBDM-RELATED"/>
    <property type="match status" value="1"/>
</dbReference>
<feature type="transmembrane region" description="Helical" evidence="7">
    <location>
        <begin position="308"/>
        <end position="332"/>
    </location>
</feature>
<reference evidence="9" key="1">
    <citation type="journal article" date="2014" name="Int. J. Syst. Evol. Microbiol.">
        <title>Complete genome sequence of Corynebacterium casei LMG S-19264T (=DSM 44701T), isolated from a smear-ripened cheese.</title>
        <authorList>
            <consortium name="US DOE Joint Genome Institute (JGI-PGF)"/>
            <person name="Walter F."/>
            <person name="Albersmeier A."/>
            <person name="Kalinowski J."/>
            <person name="Ruckert C."/>
        </authorList>
    </citation>
    <scope>NUCLEOTIDE SEQUENCE</scope>
    <source>
        <strain evidence="9">VKM Ac-2007</strain>
    </source>
</reference>
<gene>
    <name evidence="9" type="ORF">GCM10017600_68430</name>
</gene>
<dbReference type="Proteomes" id="UP001143474">
    <property type="component" value="Unassembled WGS sequence"/>
</dbReference>
<dbReference type="InterPro" id="IPR011009">
    <property type="entry name" value="Kinase-like_dom_sf"/>
</dbReference>
<dbReference type="Gene3D" id="3.30.200.20">
    <property type="entry name" value="Phosphorylase Kinase, domain 1"/>
    <property type="match status" value="1"/>
</dbReference>
<evidence type="ECO:0000256" key="4">
    <source>
        <dbReference type="ARBA" id="ARBA00022840"/>
    </source>
</evidence>
<evidence type="ECO:0000256" key="1">
    <source>
        <dbReference type="ARBA" id="ARBA00022679"/>
    </source>
</evidence>
<keyword evidence="10" id="KW-1185">Reference proteome</keyword>
<feature type="compositionally biased region" description="Low complexity" evidence="6">
    <location>
        <begin position="356"/>
        <end position="373"/>
    </location>
</feature>
<protein>
    <recommendedName>
        <fullName evidence="8">Protein kinase domain-containing protein</fullName>
    </recommendedName>
</protein>
<dbReference type="PROSITE" id="PS00108">
    <property type="entry name" value="PROTEIN_KINASE_ST"/>
    <property type="match status" value="1"/>
</dbReference>
<evidence type="ECO:0000313" key="9">
    <source>
        <dbReference type="EMBL" id="GLK13432.1"/>
    </source>
</evidence>
<dbReference type="Gene3D" id="1.10.510.10">
    <property type="entry name" value="Transferase(Phosphotransferase) domain 1"/>
    <property type="match status" value="1"/>
</dbReference>
<feature type="domain" description="Protein kinase" evidence="8">
    <location>
        <begin position="6"/>
        <end position="259"/>
    </location>
</feature>